<organism evidence="3 4">
    <name type="scientific">Mesotoga infera</name>
    <dbReference type="NCBI Taxonomy" id="1236046"/>
    <lineage>
        <taxon>Bacteria</taxon>
        <taxon>Thermotogati</taxon>
        <taxon>Thermotogota</taxon>
        <taxon>Thermotogae</taxon>
        <taxon>Kosmotogales</taxon>
        <taxon>Kosmotogaceae</taxon>
        <taxon>Mesotoga</taxon>
    </lineage>
</organism>
<protein>
    <recommendedName>
        <fullName evidence="2">Sulfatase-modifying factor enzyme-like domain-containing protein</fullName>
    </recommendedName>
</protein>
<dbReference type="PANTHER" id="PTHR23150">
    <property type="entry name" value="SULFATASE MODIFYING FACTOR 1, 2"/>
    <property type="match status" value="1"/>
</dbReference>
<evidence type="ECO:0000313" key="3">
    <source>
        <dbReference type="EMBL" id="SSC12534.1"/>
    </source>
</evidence>
<dbReference type="RefSeq" id="WP_231936875.1">
    <property type="nucleotide sequence ID" value="NZ_LS974202.1"/>
</dbReference>
<dbReference type="Pfam" id="PF03781">
    <property type="entry name" value="FGE-sulfatase"/>
    <property type="match status" value="1"/>
</dbReference>
<evidence type="ECO:0000256" key="1">
    <source>
        <dbReference type="SAM" id="MobiDB-lite"/>
    </source>
</evidence>
<dbReference type="InterPro" id="IPR016187">
    <property type="entry name" value="CTDL_fold"/>
</dbReference>
<feature type="region of interest" description="Disordered" evidence="1">
    <location>
        <begin position="77"/>
        <end position="101"/>
    </location>
</feature>
<keyword evidence="4" id="KW-1185">Reference proteome</keyword>
<reference evidence="3 4" key="1">
    <citation type="submission" date="2017-01" db="EMBL/GenBank/DDBJ databases">
        <authorList>
            <person name="Erauso G."/>
        </authorList>
    </citation>
    <scope>NUCLEOTIDE SEQUENCE [LARGE SCALE GENOMIC DNA]</scope>
    <source>
        <strain evidence="3">MESINF1</strain>
    </source>
</reference>
<evidence type="ECO:0000259" key="2">
    <source>
        <dbReference type="Pfam" id="PF03781"/>
    </source>
</evidence>
<evidence type="ECO:0000313" key="4">
    <source>
        <dbReference type="Proteomes" id="UP000250796"/>
    </source>
</evidence>
<proteinExistence type="predicted"/>
<dbReference type="Proteomes" id="UP000250796">
    <property type="component" value="Chromosome MESINF"/>
</dbReference>
<dbReference type="InterPro" id="IPR005532">
    <property type="entry name" value="SUMF_dom"/>
</dbReference>
<feature type="domain" description="Sulfatase-modifying factor enzyme-like" evidence="2">
    <location>
        <begin position="1"/>
        <end position="109"/>
    </location>
</feature>
<dbReference type="KEGG" id="minf:MESINF_1090"/>
<accession>A0A7Z7LEE2</accession>
<sequence>MPTEAEWEYAARGGNKTEGYKYAGSDNVGDVAWYKDNSGRQPQEVGKKAPNELGIYDMSGNVWEWCSDWYGDYSSSAQTNPYNSTAGSGRGVRGGSWDDDASNARVANRDCLLRVGKPEPHNTAYRIR</sequence>
<name>A0A7Z7LEE2_9BACT</name>
<dbReference type="Gene3D" id="3.90.1580.10">
    <property type="entry name" value="paralog of FGE (formylglycine-generating enzyme)"/>
    <property type="match status" value="1"/>
</dbReference>
<dbReference type="AlphaFoldDB" id="A0A7Z7LEE2"/>
<dbReference type="EMBL" id="LS974202">
    <property type="protein sequence ID" value="SSC12534.1"/>
    <property type="molecule type" value="Genomic_DNA"/>
</dbReference>
<dbReference type="SUPFAM" id="SSF56436">
    <property type="entry name" value="C-type lectin-like"/>
    <property type="match status" value="1"/>
</dbReference>
<dbReference type="GO" id="GO:0120147">
    <property type="term" value="F:formylglycine-generating oxidase activity"/>
    <property type="evidence" value="ECO:0007669"/>
    <property type="project" value="TreeGrafter"/>
</dbReference>
<dbReference type="PANTHER" id="PTHR23150:SF19">
    <property type="entry name" value="FORMYLGLYCINE-GENERATING ENZYME"/>
    <property type="match status" value="1"/>
</dbReference>
<gene>
    <name evidence="3" type="ORF">MESINF_1090</name>
</gene>
<dbReference type="InterPro" id="IPR051043">
    <property type="entry name" value="Sulfatase_Mod_Factor_Kinase"/>
</dbReference>
<feature type="compositionally biased region" description="Polar residues" evidence="1">
    <location>
        <begin position="77"/>
        <end position="87"/>
    </location>
</feature>
<dbReference type="InterPro" id="IPR042095">
    <property type="entry name" value="SUMF_sf"/>
</dbReference>